<evidence type="ECO:0000256" key="1">
    <source>
        <dbReference type="SAM" id="MobiDB-lite"/>
    </source>
</evidence>
<dbReference type="EMBL" id="NPIC01000001">
    <property type="protein sequence ID" value="RDL41618.1"/>
    <property type="molecule type" value="Genomic_DNA"/>
</dbReference>
<protein>
    <submittedName>
        <fullName evidence="3">Uncharacterized protein</fullName>
    </submittedName>
</protein>
<reference evidence="3 4" key="1">
    <citation type="journal article" date="2018" name="IMA Fungus">
        <title>IMA Genome-F 9: Draft genome sequence of Annulohypoxylon stygium, Aspergillus mulundensis, Berkeleyomyces basicola (syn. Thielaviopsis basicola), Ceratocystis smalleyi, two Cercospora beticola strains, Coleophoma cylindrospora, Fusarium fracticaudum, Phialophora cf. hyalina, and Morchella septimelata.</title>
        <authorList>
            <person name="Wingfield B.D."/>
            <person name="Bills G.F."/>
            <person name="Dong Y."/>
            <person name="Huang W."/>
            <person name="Nel W.J."/>
            <person name="Swalarsk-Parry B.S."/>
            <person name="Vaghefi N."/>
            <person name="Wilken P.M."/>
            <person name="An Z."/>
            <person name="de Beer Z.W."/>
            <person name="De Vos L."/>
            <person name="Chen L."/>
            <person name="Duong T.A."/>
            <person name="Gao Y."/>
            <person name="Hammerbacher A."/>
            <person name="Kikkert J.R."/>
            <person name="Li Y."/>
            <person name="Li H."/>
            <person name="Li K."/>
            <person name="Li Q."/>
            <person name="Liu X."/>
            <person name="Ma X."/>
            <person name="Naidoo K."/>
            <person name="Pethybridge S.J."/>
            <person name="Sun J."/>
            <person name="Steenkamp E.T."/>
            <person name="van der Nest M.A."/>
            <person name="van Wyk S."/>
            <person name="Wingfield M.J."/>
            <person name="Xiong C."/>
            <person name="Yue Q."/>
            <person name="Zhang X."/>
        </authorList>
    </citation>
    <scope>NUCLEOTIDE SEQUENCE [LARGE SCALE GENOMIC DNA]</scope>
    <source>
        <strain evidence="3 4">BP 5553</strain>
    </source>
</reference>
<dbReference type="GeneID" id="43594446"/>
<feature type="region of interest" description="Disordered" evidence="1">
    <location>
        <begin position="392"/>
        <end position="478"/>
    </location>
</feature>
<feature type="compositionally biased region" description="Basic and acidic residues" evidence="1">
    <location>
        <begin position="455"/>
        <end position="476"/>
    </location>
</feature>
<organism evidence="3 4">
    <name type="scientific">Venustampulla echinocandica</name>
    <dbReference type="NCBI Taxonomy" id="2656787"/>
    <lineage>
        <taxon>Eukaryota</taxon>
        <taxon>Fungi</taxon>
        <taxon>Dikarya</taxon>
        <taxon>Ascomycota</taxon>
        <taxon>Pezizomycotina</taxon>
        <taxon>Leotiomycetes</taxon>
        <taxon>Helotiales</taxon>
        <taxon>Pleuroascaceae</taxon>
        <taxon>Venustampulla</taxon>
    </lineage>
</organism>
<keyword evidence="4" id="KW-1185">Reference proteome</keyword>
<sequence>MGESPAISGGAWFGIGIGAVVVIAIVGWLIGRYIDKRKIQRHQKLKEVDAVKGKDGDALSTRELGMKDLEAGYSKSAGQSRPSSPAPSYFLSPSTTVVNWTDKGSFASHSASSSLTDISGIANPSRALVGGQKHKPSPLRTEPFDRSFHGHLHQNASASSVGGIGGAYMPPLPSPLSMRSVSPSGSTRSKTWVSPLDVHFSRPTTPTVSSRPISYLPRLNFPENLLDQTGLLTPPPSASFSGAKSGVESTFGSGTSQSHKGAEPQAKSPTSTPSNPFEPSRGRSTSGSIFHRDDELPERPLTAENAYDQHGPISTLPQIFNLANDPDLFPEDDLPWKSENSERAVIRDSIVSKQHVSIFEPLNYSRDLPGSPKSHSYARSVVALSICSPEAPAHEHTRSNLNHTRIHSRSQSSENRSHSPSTSRSTSHVHPRSTSVHSVTETRNSPRQHSGRISMGREHDEQQRSRGGDQMHHDNRSGSVQGLAVDFDFDYPLESPFSNSHAVPFSMHSKSSSYSSLGSATHTVGMNKTHKKHQQPSQLASLAPPTIIDKDRLSVANSLAIDKERLSIAMSLARVRSASDASQSSIGDFYDAYYRQSIAAQRASSTSTQSQTLSQIRMSRSGSESLVVGKYESGQWPIAEAAGAARRQAPPPPGRREAMVNPEFHLPFGKRRPPVLDLGPLSGGLGVSRTISGLPSPGPSSESPVIGRYASNFYNPL</sequence>
<evidence type="ECO:0000313" key="3">
    <source>
        <dbReference type="EMBL" id="RDL41618.1"/>
    </source>
</evidence>
<keyword evidence="2" id="KW-0472">Membrane</keyword>
<feature type="compositionally biased region" description="Low complexity" evidence="1">
    <location>
        <begin position="506"/>
        <end position="519"/>
    </location>
</feature>
<feature type="compositionally biased region" description="Low complexity" evidence="1">
    <location>
        <begin position="409"/>
        <end position="439"/>
    </location>
</feature>
<evidence type="ECO:0000256" key="2">
    <source>
        <dbReference type="SAM" id="Phobius"/>
    </source>
</evidence>
<gene>
    <name evidence="3" type="ORF">BP5553_01597</name>
</gene>
<feature type="region of interest" description="Disordered" evidence="1">
    <location>
        <begin position="506"/>
        <end position="545"/>
    </location>
</feature>
<dbReference type="OrthoDB" id="5361354at2759"/>
<keyword evidence="2" id="KW-1133">Transmembrane helix</keyword>
<proteinExistence type="predicted"/>
<feature type="transmembrane region" description="Helical" evidence="2">
    <location>
        <begin position="12"/>
        <end position="34"/>
    </location>
</feature>
<feature type="compositionally biased region" description="Polar residues" evidence="1">
    <location>
        <begin position="267"/>
        <end position="288"/>
    </location>
</feature>
<dbReference type="Proteomes" id="UP000254866">
    <property type="component" value="Unassembled WGS sequence"/>
</dbReference>
<dbReference type="AlphaFoldDB" id="A0A370U1H1"/>
<accession>A0A370U1H1</accession>
<comment type="caution">
    <text evidence="3">The sequence shown here is derived from an EMBL/GenBank/DDBJ whole genome shotgun (WGS) entry which is preliminary data.</text>
</comment>
<feature type="region of interest" description="Disordered" evidence="1">
    <location>
        <begin position="227"/>
        <end position="293"/>
    </location>
</feature>
<dbReference type="RefSeq" id="XP_031874274.1">
    <property type="nucleotide sequence ID" value="XM_032010220.1"/>
</dbReference>
<name>A0A370U1H1_9HELO</name>
<feature type="compositionally biased region" description="Polar residues" evidence="1">
    <location>
        <begin position="238"/>
        <end position="259"/>
    </location>
</feature>
<keyword evidence="2" id="KW-0812">Transmembrane</keyword>
<evidence type="ECO:0000313" key="4">
    <source>
        <dbReference type="Proteomes" id="UP000254866"/>
    </source>
</evidence>